<dbReference type="EMBL" id="CP022189">
    <property type="protein sequence ID" value="AWI84138.1"/>
    <property type="molecule type" value="Genomic_DNA"/>
</dbReference>
<evidence type="ECO:0000256" key="2">
    <source>
        <dbReference type="ARBA" id="ARBA00022525"/>
    </source>
</evidence>
<feature type="compositionally biased region" description="Acidic residues" evidence="3">
    <location>
        <begin position="170"/>
        <end position="182"/>
    </location>
</feature>
<dbReference type="KEGG" id="ypac:CEW88_10870"/>
<dbReference type="PRINTS" id="PR00313">
    <property type="entry name" value="CABNDNGRPT"/>
</dbReference>
<evidence type="ECO:0000313" key="4">
    <source>
        <dbReference type="EMBL" id="AWI84138.1"/>
    </source>
</evidence>
<dbReference type="AlphaFoldDB" id="A0A2U8HEC5"/>
<keyword evidence="2" id="KW-0964">Secreted</keyword>
<dbReference type="Pfam" id="PF00353">
    <property type="entry name" value="HemolysinCabind"/>
    <property type="match status" value="4"/>
</dbReference>
<feature type="compositionally biased region" description="Gly residues" evidence="3">
    <location>
        <begin position="570"/>
        <end position="592"/>
    </location>
</feature>
<name>A0A2U8HEC5_9RHOB</name>
<proteinExistence type="predicted"/>
<dbReference type="OrthoDB" id="7970102at2"/>
<dbReference type="Gene3D" id="2.150.10.10">
    <property type="entry name" value="Serralysin-like metalloprotease, C-terminal"/>
    <property type="match status" value="4"/>
</dbReference>
<dbReference type="InterPro" id="IPR011049">
    <property type="entry name" value="Serralysin-like_metalloprot_C"/>
</dbReference>
<dbReference type="InterPro" id="IPR050557">
    <property type="entry name" value="RTX_toxin/Mannuronan_C5-epim"/>
</dbReference>
<reference evidence="4 5" key="1">
    <citation type="submission" date="2017-06" db="EMBL/GenBank/DDBJ databases">
        <title>Yangia sp. YSBP01 complete genome sequence.</title>
        <authorList>
            <person name="Woo J.-H."/>
            <person name="Kim H.-S."/>
        </authorList>
    </citation>
    <scope>NUCLEOTIDE SEQUENCE [LARGE SCALE GENOMIC DNA]</scope>
    <source>
        <strain evidence="4 5">YSBP01</strain>
    </source>
</reference>
<dbReference type="InterPro" id="IPR018511">
    <property type="entry name" value="Hemolysin-typ_Ca-bd_CS"/>
</dbReference>
<evidence type="ECO:0000313" key="5">
    <source>
        <dbReference type="Proteomes" id="UP000244915"/>
    </source>
</evidence>
<comment type="subcellular location">
    <subcellularLocation>
        <location evidence="1">Secreted</location>
    </subcellularLocation>
</comment>
<dbReference type="PROSITE" id="PS00330">
    <property type="entry name" value="HEMOLYSIN_CALCIUM"/>
    <property type="match status" value="1"/>
</dbReference>
<sequence length="1046" mass="106601">MTVYAVTQENWNDPAFWAEISESSAGHQLDLAGLPDGVEAEFDQANLVLFLHYEGGSFLIGDTTAPAVFEAQLGAGTDWSYFTLLTGSAGDDTLGGGEGDDTLWGAAGEDSILGYAGDDLIYGGDGGDTVHAGIGADTVIGGGGDDSLSGNEGNDVLEGGAGSDSLYGQEGDDYVSGGDDDDTLEGNEGADTIVGGAGNDWMRGSYGNDALWGGTGDDSYWGGWGDDTFHIENGFGNDTVDAEGVDEVLGDTLDLSLVTDALRLDLGDINPENGRVSDGTSTLIYDEVEHIILGAGEDTLALSNGGGHDAVQGFAPPSALGDGTYAGNDLLDVSGLTDAEGNPLDVGDVAVSDTVGDGTGDAVLSFPGGASLTLVGVLASEVSSAAQLQAMGIPAASEEADPVEPGDPVDPVDPVDPSDPVDPVETTGELPQIDGAFEFEATIRFDDLSAAPGQKVFEFGGAGEDRLSFGQLGPSTAVLFEIVQDGASWLIVAEDAIVEGESATWTVGVDETGFMYVEKDGLQIAEGDGVVPADSERLTNTLGGSDDTALVGAISGVSVTQASGTWVPAGGSGADAGGDGGEAGGETGGETGGSTDPTDPDPAEPTDPAGPDPDSDAIPQIGGAFEFEARLRFDDITGARDQRIFEFGGAGEDRITFGQLGPSSAVLFEIVQDGVTALIVAEDAISEGETATWTVGVDETGFMYIEKDGVQIAEGDGIVPADSDRLENLLGGSGSTTLQGEMSDVSLVQGGEIWTPEEGTQVYDPGETDAEDGGGAVDPVLPEPTDNDLPQIGGAFEFEAELRFDDLTDARGQQVFEFGGAGEDRIAFGQLGPSDAVVFSVSQGGYTHYIVAEDALTEGETASWTVGVDETGLMYVEKDGVQIAEGEGVVPNGSARLSNLLGGSGDSALQGQISDASITQEGSHWWLDETGEAHLELHGTEEDELLEGGGGDDTLWGGGGDDTLTGGDGADDFGVSAAAGNVTITDFSGADRIDLSQVGQWADGEALMAALSQEDGTASLSFDIDGAAQTLLIHADEELTEDDFLL</sequence>
<protein>
    <submittedName>
        <fullName evidence="4">Uncharacterized protein</fullName>
    </submittedName>
</protein>
<dbReference type="Proteomes" id="UP000244915">
    <property type="component" value="Chromosome 1"/>
</dbReference>
<feature type="region of interest" description="Disordered" evidence="3">
    <location>
        <begin position="563"/>
        <end position="620"/>
    </location>
</feature>
<dbReference type="GO" id="GO:0005509">
    <property type="term" value="F:calcium ion binding"/>
    <property type="evidence" value="ECO:0007669"/>
    <property type="project" value="InterPro"/>
</dbReference>
<dbReference type="SUPFAM" id="SSF51120">
    <property type="entry name" value="beta-Roll"/>
    <property type="match status" value="2"/>
</dbReference>
<organism evidence="4 5">
    <name type="scientific">Alloyangia pacifica</name>
    <dbReference type="NCBI Taxonomy" id="311180"/>
    <lineage>
        <taxon>Bacteria</taxon>
        <taxon>Pseudomonadati</taxon>
        <taxon>Pseudomonadota</taxon>
        <taxon>Alphaproteobacteria</taxon>
        <taxon>Rhodobacterales</taxon>
        <taxon>Roseobacteraceae</taxon>
        <taxon>Alloyangia</taxon>
    </lineage>
</organism>
<dbReference type="InterPro" id="IPR001343">
    <property type="entry name" value="Hemolysn_Ca-bd"/>
</dbReference>
<dbReference type="GO" id="GO:0005615">
    <property type="term" value="C:extracellular space"/>
    <property type="evidence" value="ECO:0007669"/>
    <property type="project" value="InterPro"/>
</dbReference>
<gene>
    <name evidence="4" type="ORF">CEW88_10870</name>
</gene>
<dbReference type="PANTHER" id="PTHR38340">
    <property type="entry name" value="S-LAYER PROTEIN"/>
    <property type="match status" value="1"/>
</dbReference>
<evidence type="ECO:0000256" key="3">
    <source>
        <dbReference type="SAM" id="MobiDB-lite"/>
    </source>
</evidence>
<accession>A0A2U8HEC5</accession>
<dbReference type="PANTHER" id="PTHR38340:SF1">
    <property type="entry name" value="S-LAYER PROTEIN"/>
    <property type="match status" value="1"/>
</dbReference>
<dbReference type="RefSeq" id="WP_108966713.1">
    <property type="nucleotide sequence ID" value="NZ_CP022189.1"/>
</dbReference>
<evidence type="ECO:0000256" key="1">
    <source>
        <dbReference type="ARBA" id="ARBA00004613"/>
    </source>
</evidence>
<feature type="region of interest" description="Disordered" evidence="3">
    <location>
        <begin position="395"/>
        <end position="423"/>
    </location>
</feature>
<feature type="region of interest" description="Disordered" evidence="3">
    <location>
        <begin position="143"/>
        <end position="182"/>
    </location>
</feature>